<comment type="caution">
    <text evidence="6">The sequence shown here is derived from an EMBL/GenBank/DDBJ whole genome shotgun (WGS) entry which is preliminary data.</text>
</comment>
<dbReference type="OrthoDB" id="9807888at2"/>
<dbReference type="Gene3D" id="3.40.190.10">
    <property type="entry name" value="Periplasmic binding protein-like II"/>
    <property type="match status" value="2"/>
</dbReference>
<keyword evidence="2" id="KW-0813">Transport</keyword>
<dbReference type="PANTHER" id="PTHR30085">
    <property type="entry name" value="AMINO ACID ABC TRANSPORTER PERMEASE"/>
    <property type="match status" value="1"/>
</dbReference>
<dbReference type="GO" id="GO:0005576">
    <property type="term" value="C:extracellular region"/>
    <property type="evidence" value="ECO:0007669"/>
    <property type="project" value="TreeGrafter"/>
</dbReference>
<dbReference type="Pfam" id="PF00497">
    <property type="entry name" value="SBP_bac_3"/>
    <property type="match status" value="1"/>
</dbReference>
<evidence type="ECO:0000256" key="4">
    <source>
        <dbReference type="SAM" id="SignalP"/>
    </source>
</evidence>
<dbReference type="Proteomes" id="UP000029055">
    <property type="component" value="Unassembled WGS sequence"/>
</dbReference>
<dbReference type="SMART" id="SM00062">
    <property type="entry name" value="PBPb"/>
    <property type="match status" value="1"/>
</dbReference>
<comment type="similarity">
    <text evidence="1">Belongs to the bacterial solute-binding protein 3 family.</text>
</comment>
<dbReference type="EMBL" id="JGZR01000007">
    <property type="protein sequence ID" value="KFJ03103.1"/>
    <property type="molecule type" value="Genomic_DNA"/>
</dbReference>
<dbReference type="PROSITE" id="PS51257">
    <property type="entry name" value="PROKAR_LIPOPROTEIN"/>
    <property type="match status" value="1"/>
</dbReference>
<protein>
    <submittedName>
        <fullName evidence="6">ABC transporter substrate-binding protein</fullName>
    </submittedName>
</protein>
<evidence type="ECO:0000313" key="6">
    <source>
        <dbReference type="EMBL" id="KFJ03103.1"/>
    </source>
</evidence>
<dbReference type="eggNOG" id="COG0834">
    <property type="taxonomic scope" value="Bacteria"/>
</dbReference>
<dbReference type="GO" id="GO:0030288">
    <property type="term" value="C:outer membrane-bounded periplasmic space"/>
    <property type="evidence" value="ECO:0007669"/>
    <property type="project" value="TreeGrafter"/>
</dbReference>
<keyword evidence="3 4" id="KW-0732">Signal</keyword>
<organism evidence="6 7">
    <name type="scientific">Bifidobacterium subtile</name>
    <dbReference type="NCBI Taxonomy" id="77635"/>
    <lineage>
        <taxon>Bacteria</taxon>
        <taxon>Bacillati</taxon>
        <taxon>Actinomycetota</taxon>
        <taxon>Actinomycetes</taxon>
        <taxon>Bifidobacteriales</taxon>
        <taxon>Bifidobacteriaceae</taxon>
        <taxon>Bifidobacterium</taxon>
    </lineage>
</organism>
<name>A0A087E5Q2_9BIFI</name>
<dbReference type="AlphaFoldDB" id="A0A087E5Q2"/>
<proteinExistence type="inferred from homology"/>
<dbReference type="SUPFAM" id="SSF53850">
    <property type="entry name" value="Periplasmic binding protein-like II"/>
    <property type="match status" value="1"/>
</dbReference>
<keyword evidence="7" id="KW-1185">Reference proteome</keyword>
<accession>A0A087E5Q2</accession>
<evidence type="ECO:0000256" key="3">
    <source>
        <dbReference type="ARBA" id="ARBA00022729"/>
    </source>
</evidence>
<dbReference type="PANTHER" id="PTHR30085:SF6">
    <property type="entry name" value="ABC TRANSPORTER GLUTAMINE-BINDING PROTEIN GLNH"/>
    <property type="match status" value="1"/>
</dbReference>
<gene>
    <name evidence="6" type="ORF">BISU_1035</name>
</gene>
<sequence length="280" mass="29398">MVHRWRRQRRLRRMACAMLVLAMTSSAAGCGVVAGASGEPDGPTISIGVALDEPGVGWLHDGEYSGFDITVARYVAQALGYARKQVNFTQIRPGDAPAALHSGEAQMLVTSMPMDGTQPSGVQSTKPYLLTQQDLLVRAGDKPAIIAPSDLNGKIVCSAQGGGAAARLRQQAPGSVIRERQSYQQCVTALLVGEADAVSADDAVLSGLTFSTGKGYLRLVGQPLGEVLHSVQVRAGEDELVKKIDVVLDTMREDGGLAHALDAMQDATGYRGGSVPGMGR</sequence>
<feature type="domain" description="Solute-binding protein family 3/N-terminal" evidence="5">
    <location>
        <begin position="44"/>
        <end position="268"/>
    </location>
</feature>
<evidence type="ECO:0000259" key="5">
    <source>
        <dbReference type="SMART" id="SM00062"/>
    </source>
</evidence>
<evidence type="ECO:0000256" key="1">
    <source>
        <dbReference type="ARBA" id="ARBA00010333"/>
    </source>
</evidence>
<feature type="chain" id="PRO_5039059334" evidence="4">
    <location>
        <begin position="29"/>
        <end position="280"/>
    </location>
</feature>
<dbReference type="InterPro" id="IPR051455">
    <property type="entry name" value="Bact_solute-bind_prot3"/>
</dbReference>
<reference evidence="6 7" key="1">
    <citation type="submission" date="2014-03" db="EMBL/GenBank/DDBJ databases">
        <title>Genomics of Bifidobacteria.</title>
        <authorList>
            <person name="Ventura M."/>
            <person name="Milani C."/>
            <person name="Lugli G.A."/>
        </authorList>
    </citation>
    <scope>NUCLEOTIDE SEQUENCE [LARGE SCALE GENOMIC DNA]</scope>
    <source>
        <strain evidence="6 7">LMG 11597</strain>
    </source>
</reference>
<evidence type="ECO:0000256" key="2">
    <source>
        <dbReference type="ARBA" id="ARBA00022448"/>
    </source>
</evidence>
<evidence type="ECO:0000313" key="7">
    <source>
        <dbReference type="Proteomes" id="UP000029055"/>
    </source>
</evidence>
<dbReference type="InterPro" id="IPR001638">
    <property type="entry name" value="Solute-binding_3/MltF_N"/>
</dbReference>
<dbReference type="STRING" id="77635.BISU_1035"/>
<feature type="signal peptide" evidence="4">
    <location>
        <begin position="1"/>
        <end position="28"/>
    </location>
</feature>
<dbReference type="GO" id="GO:0006865">
    <property type="term" value="P:amino acid transport"/>
    <property type="evidence" value="ECO:0007669"/>
    <property type="project" value="TreeGrafter"/>
</dbReference>
<dbReference type="RefSeq" id="WP_033502588.1">
    <property type="nucleotide sequence ID" value="NZ_CP062939.1"/>
</dbReference>